<dbReference type="VEuPathDB" id="VectorBase:ACON007735"/>
<dbReference type="AlphaFoldDB" id="A0A6E8VUM2"/>
<protein>
    <submittedName>
        <fullName evidence="1">Secreted protein</fullName>
    </submittedName>
</protein>
<proteinExistence type="predicted"/>
<reference evidence="1" key="2">
    <citation type="submission" date="2020-05" db="UniProtKB">
        <authorList>
            <consortium name="EnsemblMetazoa"/>
        </authorList>
    </citation>
    <scope>IDENTIFICATION</scope>
    <source>
        <strain evidence="1">Ngousso</strain>
    </source>
</reference>
<sequence>RSFPVCIFCFSFGLFRDNWASVKLGIANCVKSNYSSGSRKPNPKQIDCVSFENKTKRLIVSSPRVCVC</sequence>
<evidence type="ECO:0000313" key="1">
    <source>
        <dbReference type="EnsemblMetazoa" id="ACON007735-PA"/>
    </source>
</evidence>
<accession>A0A6E8VUM2</accession>
<organism evidence="1 2">
    <name type="scientific">Anopheles coluzzii</name>
    <name type="common">African malaria mosquito</name>
    <dbReference type="NCBI Taxonomy" id="1518534"/>
    <lineage>
        <taxon>Eukaryota</taxon>
        <taxon>Metazoa</taxon>
        <taxon>Ecdysozoa</taxon>
        <taxon>Arthropoda</taxon>
        <taxon>Hexapoda</taxon>
        <taxon>Insecta</taxon>
        <taxon>Pterygota</taxon>
        <taxon>Neoptera</taxon>
        <taxon>Endopterygota</taxon>
        <taxon>Diptera</taxon>
        <taxon>Nematocera</taxon>
        <taxon>Culicoidea</taxon>
        <taxon>Culicidae</taxon>
        <taxon>Anophelinae</taxon>
        <taxon>Anopheles</taxon>
    </lineage>
</organism>
<reference key="1">
    <citation type="journal article" date="2019" name="Genes (Basel)">
        <title>A High-Quality De novo Genome Assembly from a Single Mosquito Using PacBio Sequencing.</title>
        <authorList>
            <person name="Kingan S.B."/>
            <person name="Heaton H."/>
            <person name="Cudini J."/>
            <person name="Lambert C.C."/>
            <person name="Baybayan P."/>
            <person name="Galvin B.D."/>
            <person name="Durbin R."/>
            <person name="Korlach J."/>
            <person name="Lawniczak M.K.N."/>
        </authorList>
    </citation>
    <scope>NUCLEOTIDE SEQUENCE [LARGE SCALE GENOMIC DNA]</scope>
    <source>
        <strain>Mali-NIH</strain>
    </source>
</reference>
<dbReference type="Proteomes" id="UP001105220">
    <property type="component" value="Unplaced"/>
</dbReference>
<dbReference type="EnsemblMetazoa" id="ACON007735-RA">
    <property type="protein sequence ID" value="ACON007735-PA"/>
    <property type="gene ID" value="ACON007735"/>
</dbReference>
<evidence type="ECO:0000313" key="2">
    <source>
        <dbReference type="Proteomes" id="UP001105220"/>
    </source>
</evidence>
<name>A0A6E8VUM2_ANOCL</name>
<keyword evidence="2" id="KW-1185">Reference proteome</keyword>